<dbReference type="Proteomes" id="UP000030765">
    <property type="component" value="Unassembled WGS sequence"/>
</dbReference>
<organism evidence="2">
    <name type="scientific">Anopheles sinensis</name>
    <name type="common">Mosquito</name>
    <dbReference type="NCBI Taxonomy" id="74873"/>
    <lineage>
        <taxon>Eukaryota</taxon>
        <taxon>Metazoa</taxon>
        <taxon>Ecdysozoa</taxon>
        <taxon>Arthropoda</taxon>
        <taxon>Hexapoda</taxon>
        <taxon>Insecta</taxon>
        <taxon>Pterygota</taxon>
        <taxon>Neoptera</taxon>
        <taxon>Endopterygota</taxon>
        <taxon>Diptera</taxon>
        <taxon>Nematocera</taxon>
        <taxon>Culicoidea</taxon>
        <taxon>Culicidae</taxon>
        <taxon>Anophelinae</taxon>
        <taxon>Anopheles</taxon>
    </lineage>
</organism>
<protein>
    <submittedName>
        <fullName evidence="2 3">Multicopper oxidase</fullName>
    </submittedName>
</protein>
<proteinExistence type="predicted"/>
<dbReference type="EnsemblMetazoa" id="ASIC018982-RA">
    <property type="protein sequence ID" value="ASIC018982-PA"/>
    <property type="gene ID" value="ASIC018982"/>
</dbReference>
<keyword evidence="1" id="KW-1133">Transmembrane helix</keyword>
<evidence type="ECO:0000313" key="3">
    <source>
        <dbReference type="EnsemblMetazoa" id="ASIC018982-PA"/>
    </source>
</evidence>
<evidence type="ECO:0000313" key="2">
    <source>
        <dbReference type="EMBL" id="KFB50942.1"/>
    </source>
</evidence>
<accession>A0A084WL48</accession>
<dbReference type="EMBL" id="ATLV01024182">
    <property type="status" value="NOT_ANNOTATED_CDS"/>
    <property type="molecule type" value="Genomic_DNA"/>
</dbReference>
<dbReference type="AlphaFoldDB" id="A0A084WL48"/>
<evidence type="ECO:0000256" key="1">
    <source>
        <dbReference type="SAM" id="Phobius"/>
    </source>
</evidence>
<evidence type="ECO:0000313" key="4">
    <source>
        <dbReference type="Proteomes" id="UP000030765"/>
    </source>
</evidence>
<dbReference type="VEuPathDB" id="VectorBase:ASIC018982"/>
<reference evidence="3" key="2">
    <citation type="submission" date="2020-05" db="UniProtKB">
        <authorList>
            <consortium name="EnsemblMetazoa"/>
        </authorList>
    </citation>
    <scope>IDENTIFICATION</scope>
</reference>
<sequence length="81" mass="8809">MKTLRLIVLIVQRVLITAAVFFAAVVLIHFTGIDPKLATDSQSSLPSSIANGISRWKTGPPVGRKYYNSTGFDIFTVADRG</sequence>
<keyword evidence="1" id="KW-0472">Membrane</keyword>
<feature type="transmembrane region" description="Helical" evidence="1">
    <location>
        <begin position="6"/>
        <end position="28"/>
    </location>
</feature>
<keyword evidence="1" id="KW-0812">Transmembrane</keyword>
<name>A0A084WL48_ANOSI</name>
<keyword evidence="4" id="KW-1185">Reference proteome</keyword>
<gene>
    <name evidence="2" type="ORF">ZHAS_00018982</name>
</gene>
<reference evidence="2 4" key="1">
    <citation type="journal article" date="2014" name="BMC Genomics">
        <title>Genome sequence of Anopheles sinensis provides insight into genetics basis of mosquito competence for malaria parasites.</title>
        <authorList>
            <person name="Zhou D."/>
            <person name="Zhang D."/>
            <person name="Ding G."/>
            <person name="Shi L."/>
            <person name="Hou Q."/>
            <person name="Ye Y."/>
            <person name="Xu Y."/>
            <person name="Zhou H."/>
            <person name="Xiong C."/>
            <person name="Li S."/>
            <person name="Yu J."/>
            <person name="Hong S."/>
            <person name="Yu X."/>
            <person name="Zou P."/>
            <person name="Chen C."/>
            <person name="Chang X."/>
            <person name="Wang W."/>
            <person name="Lv Y."/>
            <person name="Sun Y."/>
            <person name="Ma L."/>
            <person name="Shen B."/>
            <person name="Zhu C."/>
        </authorList>
    </citation>
    <scope>NUCLEOTIDE SEQUENCE [LARGE SCALE GENOMIC DNA]</scope>
</reference>
<dbReference type="EMBL" id="KE525350">
    <property type="protein sequence ID" value="KFB50942.1"/>
    <property type="molecule type" value="Genomic_DNA"/>
</dbReference>